<dbReference type="Ensembl" id="ENSPMGT00000019613.1">
    <property type="protein sequence ID" value="ENSPMGP00000018390.1"/>
    <property type="gene ID" value="ENSPMGG00000015015.1"/>
</dbReference>
<evidence type="ECO:0000313" key="2">
    <source>
        <dbReference type="Proteomes" id="UP000261520"/>
    </source>
</evidence>
<reference evidence="1" key="1">
    <citation type="submission" date="2025-08" db="UniProtKB">
        <authorList>
            <consortium name="Ensembl"/>
        </authorList>
    </citation>
    <scope>IDENTIFICATION</scope>
</reference>
<keyword evidence="2" id="KW-1185">Reference proteome</keyword>
<dbReference type="AlphaFoldDB" id="A0A3B4ANX6"/>
<sequence length="92" mass="10182">EKNDLSTGEQFWAILETWLFTPSSPLAKTVRISKASLSISFSAKLLSASIMSRAWMISSHTLCRSDSFAESSIRRVNICCTRASVEFSCADL</sequence>
<proteinExistence type="predicted"/>
<accession>A0A3B4ANX6</accession>
<name>A0A3B4ANX6_9GOBI</name>
<protein>
    <submittedName>
        <fullName evidence="1">Uncharacterized protein</fullName>
    </submittedName>
</protein>
<dbReference type="Proteomes" id="UP000261520">
    <property type="component" value="Unplaced"/>
</dbReference>
<reference evidence="1" key="2">
    <citation type="submission" date="2025-09" db="UniProtKB">
        <authorList>
            <consortium name="Ensembl"/>
        </authorList>
    </citation>
    <scope>IDENTIFICATION</scope>
</reference>
<organism evidence="1 2">
    <name type="scientific">Periophthalmus magnuspinnatus</name>
    <dbReference type="NCBI Taxonomy" id="409849"/>
    <lineage>
        <taxon>Eukaryota</taxon>
        <taxon>Metazoa</taxon>
        <taxon>Chordata</taxon>
        <taxon>Craniata</taxon>
        <taxon>Vertebrata</taxon>
        <taxon>Euteleostomi</taxon>
        <taxon>Actinopterygii</taxon>
        <taxon>Neopterygii</taxon>
        <taxon>Teleostei</taxon>
        <taxon>Neoteleostei</taxon>
        <taxon>Acanthomorphata</taxon>
        <taxon>Gobiaria</taxon>
        <taxon>Gobiiformes</taxon>
        <taxon>Gobioidei</taxon>
        <taxon>Gobiidae</taxon>
        <taxon>Oxudercinae</taxon>
        <taxon>Periophthalmus</taxon>
    </lineage>
</organism>
<evidence type="ECO:0000313" key="1">
    <source>
        <dbReference type="Ensembl" id="ENSPMGP00000018390.1"/>
    </source>
</evidence>